<dbReference type="EMBL" id="JACJIP010000018">
    <property type="protein sequence ID" value="MBA9086446.1"/>
    <property type="molecule type" value="Genomic_DNA"/>
</dbReference>
<keyword evidence="1" id="KW-0472">Membrane</keyword>
<name>A0A7W3SUE7_9BACL</name>
<dbReference type="RefSeq" id="WP_182536581.1">
    <property type="nucleotide sequence ID" value="NZ_JACJIP010000018.1"/>
</dbReference>
<protein>
    <submittedName>
        <fullName evidence="2">Uncharacterized membrane protein HdeD (DUF308 family)</fullName>
    </submittedName>
</protein>
<evidence type="ECO:0000256" key="1">
    <source>
        <dbReference type="SAM" id="Phobius"/>
    </source>
</evidence>
<keyword evidence="1" id="KW-0812">Transmembrane</keyword>
<feature type="transmembrane region" description="Helical" evidence="1">
    <location>
        <begin position="37"/>
        <end position="58"/>
    </location>
</feature>
<feature type="transmembrane region" description="Helical" evidence="1">
    <location>
        <begin position="12"/>
        <end position="31"/>
    </location>
</feature>
<proteinExistence type="predicted"/>
<dbReference type="Pfam" id="PF03729">
    <property type="entry name" value="DUF308"/>
    <property type="match status" value="2"/>
</dbReference>
<keyword evidence="1" id="KW-1133">Transmembrane helix</keyword>
<evidence type="ECO:0000313" key="2">
    <source>
        <dbReference type="EMBL" id="MBA9086446.1"/>
    </source>
</evidence>
<feature type="transmembrane region" description="Helical" evidence="1">
    <location>
        <begin position="126"/>
        <end position="151"/>
    </location>
</feature>
<comment type="caution">
    <text evidence="2">The sequence shown here is derived from an EMBL/GenBank/DDBJ whole genome shotgun (WGS) entry which is preliminary data.</text>
</comment>
<organism evidence="2 3">
    <name type="scientific">Fontibacillus solani</name>
    <dbReference type="NCBI Taxonomy" id="1572857"/>
    <lineage>
        <taxon>Bacteria</taxon>
        <taxon>Bacillati</taxon>
        <taxon>Bacillota</taxon>
        <taxon>Bacilli</taxon>
        <taxon>Bacillales</taxon>
        <taxon>Paenibacillaceae</taxon>
        <taxon>Fontibacillus</taxon>
    </lineage>
</organism>
<feature type="transmembrane region" description="Helical" evidence="1">
    <location>
        <begin position="96"/>
        <end position="114"/>
    </location>
</feature>
<keyword evidence="3" id="KW-1185">Reference proteome</keyword>
<dbReference type="Proteomes" id="UP000567067">
    <property type="component" value="Unassembled WGS sequence"/>
</dbReference>
<feature type="transmembrane region" description="Helical" evidence="1">
    <location>
        <begin position="157"/>
        <end position="175"/>
    </location>
</feature>
<evidence type="ECO:0000313" key="3">
    <source>
        <dbReference type="Proteomes" id="UP000567067"/>
    </source>
</evidence>
<gene>
    <name evidence="2" type="ORF">FHR92_002924</name>
</gene>
<dbReference type="AlphaFoldDB" id="A0A7W3SUE7"/>
<sequence>MKSLLFNKFAKFAMLRAVLLAILGIVTFLFPEFLLGGMVYVVAGYAIVNGAFGVTDFFQHKNKILKTANYVNIVITCLLIILGIISVIYYRHLVSILPVFLGGFMMVESIVYFANALFSDTKAKPFLIFLAVFIMIGGIASNIFTFGFGGIRTLSQIFGTLLLLSCVYELFIYIVQRRTVQ</sequence>
<dbReference type="InterPro" id="IPR005325">
    <property type="entry name" value="DUF308_memb"/>
</dbReference>
<feature type="transmembrane region" description="Helical" evidence="1">
    <location>
        <begin position="70"/>
        <end position="90"/>
    </location>
</feature>
<reference evidence="2 3" key="1">
    <citation type="submission" date="2020-08" db="EMBL/GenBank/DDBJ databases">
        <title>Genomic Encyclopedia of Type Strains, Phase III (KMG-III): the genomes of soil and plant-associated and newly described type strains.</title>
        <authorList>
            <person name="Whitman W."/>
        </authorList>
    </citation>
    <scope>NUCLEOTIDE SEQUENCE [LARGE SCALE GENOMIC DNA]</scope>
    <source>
        <strain evidence="2 3">CECT 8693</strain>
    </source>
</reference>
<accession>A0A7W3SUE7</accession>